<comment type="caution">
    <text evidence="1">The sequence shown here is derived from an EMBL/GenBank/DDBJ whole genome shotgun (WGS) entry which is preliminary data.</text>
</comment>
<dbReference type="Proteomes" id="UP000197468">
    <property type="component" value="Unassembled WGS sequence"/>
</dbReference>
<accession>A0A246IX55</accession>
<dbReference type="OrthoDB" id="287957at2"/>
<dbReference type="AlphaFoldDB" id="A0A246IX55"/>
<keyword evidence="2" id="KW-1185">Reference proteome</keyword>
<name>A0A246IX55_9BURK</name>
<reference evidence="1 2" key="1">
    <citation type="journal article" date="2008" name="Int. J. Syst. Evol. Microbiol.">
        <title>Description of Roseateles aquatilis sp. nov. and Roseateles terrae sp. nov., in the class Betaproteobacteria, and emended description of the genus Roseateles.</title>
        <authorList>
            <person name="Gomila M."/>
            <person name="Bowien B."/>
            <person name="Falsen E."/>
            <person name="Moore E.R."/>
            <person name="Lalucat J."/>
        </authorList>
    </citation>
    <scope>NUCLEOTIDE SEQUENCE [LARGE SCALE GENOMIC DNA]</scope>
    <source>
        <strain evidence="1 2">CCUG 48205</strain>
    </source>
</reference>
<sequence>MSTGLSWGNAFPADESAIATKLLMQAWSQLASSPGTEFTAELSEPKLTDILCEHLKSISEGTGRLTGRWGQENPSGKIDPAKGKRLTSYRTDIEYFSNRSTPVLKLVYEFKKIDGANARSLTKYWGPDGMGRFIEGDYAIKQPVVFMAGISVSPKETCVGKLKAVLESKRCDALGWRDASARTVAPSRSFPKEAHFDTEHLRPAEKLPSAGYVRICHLFVDFPEAS</sequence>
<evidence type="ECO:0000313" key="1">
    <source>
        <dbReference type="EMBL" id="OWQ84784.1"/>
    </source>
</evidence>
<protein>
    <submittedName>
        <fullName evidence="1">Uncharacterized protein</fullName>
    </submittedName>
</protein>
<proteinExistence type="predicted"/>
<dbReference type="RefSeq" id="WP_088387529.1">
    <property type="nucleotide sequence ID" value="NZ_NIOF01000015.1"/>
</dbReference>
<organism evidence="1 2">
    <name type="scientific">Roseateles aquatilis</name>
    <dbReference type="NCBI Taxonomy" id="431061"/>
    <lineage>
        <taxon>Bacteria</taxon>
        <taxon>Pseudomonadati</taxon>
        <taxon>Pseudomonadota</taxon>
        <taxon>Betaproteobacteria</taxon>
        <taxon>Burkholderiales</taxon>
        <taxon>Sphaerotilaceae</taxon>
        <taxon>Roseateles</taxon>
    </lineage>
</organism>
<dbReference type="EMBL" id="NIOF01000015">
    <property type="protein sequence ID" value="OWQ84784.1"/>
    <property type="molecule type" value="Genomic_DNA"/>
</dbReference>
<gene>
    <name evidence="1" type="ORF">CDN99_23940</name>
</gene>
<evidence type="ECO:0000313" key="2">
    <source>
        <dbReference type="Proteomes" id="UP000197468"/>
    </source>
</evidence>